<dbReference type="InterPro" id="IPR000719">
    <property type="entry name" value="Prot_kinase_dom"/>
</dbReference>
<dbReference type="GO" id="GO:0005524">
    <property type="term" value="F:ATP binding"/>
    <property type="evidence" value="ECO:0007669"/>
    <property type="project" value="UniProtKB-KW"/>
</dbReference>
<dbReference type="SUPFAM" id="SSF56112">
    <property type="entry name" value="Protein kinase-like (PK-like)"/>
    <property type="match status" value="1"/>
</dbReference>
<sequence>MDLFLFQKKTLEEFIHLRHYLRDLACRNCLIDTEKNIVKISDFGLSKQADSYKIQANERIPTKWQAPEVVATHIYTRECDVYSYGILVWEIFNNAKMPFAEYDNKTVRARIFDPTFRPPLSDDLPDEIRVIVTACWAAQPNNRPVMKDVAWILKRFQKHNLAIPHRSEVLRNGSTHVKKTCENQLFLLIVVPPYRSRLPQMSHIGATASWQLAGIPEQAIRKPAPPAPAAKPSPAQLPPVAPVAPPAIVAPVVIAKTTKLLPKDRRMASKPATPQAHASPGRKGFPDPRKTKPYDVVWMLTTLPPPVPVFDC</sequence>
<name>A0A016UXG0_9BILA</name>
<dbReference type="InterPro" id="IPR050198">
    <property type="entry name" value="Non-receptor_tyrosine_kinases"/>
</dbReference>
<evidence type="ECO:0000256" key="2">
    <source>
        <dbReference type="ARBA" id="ARBA00022840"/>
    </source>
</evidence>
<proteinExistence type="predicted"/>
<reference evidence="6" key="1">
    <citation type="journal article" date="2015" name="Nat. Genet.">
        <title>The genome and transcriptome of the zoonotic hookworm Ancylostoma ceylanicum identify infection-specific gene families.</title>
        <authorList>
            <person name="Schwarz E.M."/>
            <person name="Hu Y."/>
            <person name="Antoshechkin I."/>
            <person name="Miller M.M."/>
            <person name="Sternberg P.W."/>
            <person name="Aroian R.V."/>
        </authorList>
    </citation>
    <scope>NUCLEOTIDE SEQUENCE</scope>
    <source>
        <strain evidence="6">HY135</strain>
    </source>
</reference>
<comment type="caution">
    <text evidence="5">The sequence shown here is derived from an EMBL/GenBank/DDBJ whole genome shotgun (WGS) entry which is preliminary data.</text>
</comment>
<evidence type="ECO:0000256" key="1">
    <source>
        <dbReference type="ARBA" id="ARBA00022741"/>
    </source>
</evidence>
<dbReference type="PANTHER" id="PTHR24418">
    <property type="entry name" value="TYROSINE-PROTEIN KINASE"/>
    <property type="match status" value="1"/>
</dbReference>
<dbReference type="Proteomes" id="UP000024635">
    <property type="component" value="Unassembled WGS sequence"/>
</dbReference>
<evidence type="ECO:0000256" key="3">
    <source>
        <dbReference type="SAM" id="MobiDB-lite"/>
    </source>
</evidence>
<keyword evidence="2" id="KW-0067">ATP-binding</keyword>
<dbReference type="Gene3D" id="1.10.510.10">
    <property type="entry name" value="Transferase(Phosphotransferase) domain 1"/>
    <property type="match status" value="1"/>
</dbReference>
<dbReference type="PROSITE" id="PS50011">
    <property type="entry name" value="PROTEIN_KINASE_DOM"/>
    <property type="match status" value="1"/>
</dbReference>
<dbReference type="AlphaFoldDB" id="A0A016UXG0"/>
<dbReference type="OrthoDB" id="535945at2759"/>
<organism evidence="5 6">
    <name type="scientific">Ancylostoma ceylanicum</name>
    <dbReference type="NCBI Taxonomy" id="53326"/>
    <lineage>
        <taxon>Eukaryota</taxon>
        <taxon>Metazoa</taxon>
        <taxon>Ecdysozoa</taxon>
        <taxon>Nematoda</taxon>
        <taxon>Chromadorea</taxon>
        <taxon>Rhabditida</taxon>
        <taxon>Rhabditina</taxon>
        <taxon>Rhabditomorpha</taxon>
        <taxon>Strongyloidea</taxon>
        <taxon>Ancylostomatidae</taxon>
        <taxon>Ancylostomatinae</taxon>
        <taxon>Ancylostoma</taxon>
    </lineage>
</organism>
<dbReference type="PRINTS" id="PR00109">
    <property type="entry name" value="TYRKINASE"/>
</dbReference>
<evidence type="ECO:0000259" key="4">
    <source>
        <dbReference type="PROSITE" id="PS50011"/>
    </source>
</evidence>
<protein>
    <recommendedName>
        <fullName evidence="4">Protein kinase domain-containing protein</fullName>
    </recommendedName>
</protein>
<evidence type="ECO:0000313" key="5">
    <source>
        <dbReference type="EMBL" id="EYC19153.1"/>
    </source>
</evidence>
<dbReference type="InterPro" id="IPR011009">
    <property type="entry name" value="Kinase-like_dom_sf"/>
</dbReference>
<feature type="domain" description="Protein kinase" evidence="4">
    <location>
        <begin position="1"/>
        <end position="162"/>
    </location>
</feature>
<evidence type="ECO:0000313" key="6">
    <source>
        <dbReference type="Proteomes" id="UP000024635"/>
    </source>
</evidence>
<dbReference type="Pfam" id="PF07714">
    <property type="entry name" value="PK_Tyr_Ser-Thr"/>
    <property type="match status" value="1"/>
</dbReference>
<gene>
    <name evidence="5" type="primary">Acey_s0025.g1204</name>
    <name evidence="5" type="ORF">Y032_0025g1204</name>
</gene>
<dbReference type="STRING" id="53326.A0A016UXG0"/>
<dbReference type="GO" id="GO:0004672">
    <property type="term" value="F:protein kinase activity"/>
    <property type="evidence" value="ECO:0007669"/>
    <property type="project" value="InterPro"/>
</dbReference>
<accession>A0A016UXG0</accession>
<keyword evidence="1" id="KW-0547">Nucleotide-binding</keyword>
<dbReference type="EMBL" id="JARK01001361">
    <property type="protein sequence ID" value="EYC19153.1"/>
    <property type="molecule type" value="Genomic_DNA"/>
</dbReference>
<keyword evidence="6" id="KW-1185">Reference proteome</keyword>
<feature type="region of interest" description="Disordered" evidence="3">
    <location>
        <begin position="261"/>
        <end position="290"/>
    </location>
</feature>
<dbReference type="InterPro" id="IPR001245">
    <property type="entry name" value="Ser-Thr/Tyr_kinase_cat_dom"/>
</dbReference>